<keyword evidence="1 4" id="KW-0539">Nucleus</keyword>
<feature type="region of interest" description="Disordered" evidence="5">
    <location>
        <begin position="598"/>
        <end position="658"/>
    </location>
</feature>
<name>A0A8S1HVK3_9PELO</name>
<evidence type="ECO:0000256" key="1">
    <source>
        <dbReference type="ARBA" id="ARBA00023242"/>
    </source>
</evidence>
<comment type="similarity">
    <text evidence="2">Belongs to the IWS1 family.</text>
</comment>
<dbReference type="InterPro" id="IPR051037">
    <property type="entry name" value="RNAPII_TF_IWS1"/>
</dbReference>
<sequence>MSVATPALVLLFFLFGVNAVGQCNLSEPPSSWLVTKGLGILDWATAGANSNGTQFCIQGDRAEKSVEVDYHVDLPDQIQKAQHHLSNKLYSNDCFNKDHRIQICIPFCWNETMQDSVVISVLNSGDATTIVRTIESDLQTNWAITAIMVDYNDPAAHLNASVFLDPTVWCSVYIGVKPKVGFPYLFEVQMANMADRGEGDWYPPQDESQDSLDGPLSPDEVIDELQNRVLTPAGEIEEQYNNDAEEMQREIASPDPEEVTSGHSTPGRTAEFTRKEHEEAEEVSAEADSADNHARAINSDEEEEDAETSSPDKKRKRARALIDSDESDGEPERRVSVASDASDGEESPEKKQNEGVVSSVFGNSDDEEEREKEGSGDEREFVEQEERPEEEPPKSNEGEDDDDDDDEIRDGGRRGNGFEWDFDVMMREKKAERKRKTKKRGDGGIDIINDDDGEVMKLVERMKAAAKADRTSNMERKPAFQKVRMLPEVKAMLLKANMTDVLVENGMMDVISEWLAPLPDKCLPALDIRLTVLKLLHNPRFWKLDRSVLKKSGLGKAVMLLYKHPSETKENKSIANKLIGEWARPIFQLDTDYSSMSREERVARDMDRMPSVKKQRLSMDQEEEVRERRGVTDSGLGPSSSGQLKPGDKGYINRARVPRPSTKDYVVRPKWNVEGEFKGERKSTGSSRYDQTFRDFAERTRKTKAARAVKVSLEGRNMAI</sequence>
<feature type="domain" description="TFIIS N-terminal" evidence="7">
    <location>
        <begin position="509"/>
        <end position="589"/>
    </location>
</feature>
<keyword evidence="6" id="KW-0732">Signal</keyword>
<protein>
    <recommendedName>
        <fullName evidence="3">IWS1-like protein</fullName>
    </recommendedName>
</protein>
<keyword evidence="9" id="KW-1185">Reference proteome</keyword>
<dbReference type="OrthoDB" id="21124at2759"/>
<evidence type="ECO:0000256" key="3">
    <source>
        <dbReference type="ARBA" id="ARBA00068141"/>
    </source>
</evidence>
<evidence type="ECO:0000256" key="2">
    <source>
        <dbReference type="ARBA" id="ARBA00037992"/>
    </source>
</evidence>
<feature type="compositionally biased region" description="Basic and acidic residues" evidence="5">
    <location>
        <begin position="371"/>
        <end position="397"/>
    </location>
</feature>
<dbReference type="Pfam" id="PF08711">
    <property type="entry name" value="Med26"/>
    <property type="match status" value="1"/>
</dbReference>
<feature type="region of interest" description="Disordered" evidence="5">
    <location>
        <begin position="243"/>
        <end position="420"/>
    </location>
</feature>
<dbReference type="PANTHER" id="PTHR46010">
    <property type="entry name" value="PROTEIN IWS1 HOMOLOG"/>
    <property type="match status" value="1"/>
</dbReference>
<gene>
    <name evidence="8" type="ORF">CAUJ_LOCUS13019</name>
</gene>
<feature type="compositionally biased region" description="Acidic residues" evidence="5">
    <location>
        <begin position="279"/>
        <end position="289"/>
    </location>
</feature>
<evidence type="ECO:0000259" key="7">
    <source>
        <dbReference type="PROSITE" id="PS51319"/>
    </source>
</evidence>
<dbReference type="PANTHER" id="PTHR46010:SF1">
    <property type="entry name" value="PROTEIN IWS1 HOMOLOG"/>
    <property type="match status" value="1"/>
</dbReference>
<dbReference type="Proteomes" id="UP000835052">
    <property type="component" value="Unassembled WGS sequence"/>
</dbReference>
<feature type="chain" id="PRO_5035809226" description="IWS1-like protein" evidence="6">
    <location>
        <begin position="20"/>
        <end position="720"/>
    </location>
</feature>
<feature type="signal peptide" evidence="6">
    <location>
        <begin position="1"/>
        <end position="19"/>
    </location>
</feature>
<evidence type="ECO:0000256" key="6">
    <source>
        <dbReference type="SAM" id="SignalP"/>
    </source>
</evidence>
<reference evidence="8" key="1">
    <citation type="submission" date="2020-10" db="EMBL/GenBank/DDBJ databases">
        <authorList>
            <person name="Kikuchi T."/>
        </authorList>
    </citation>
    <scope>NUCLEOTIDE SEQUENCE</scope>
    <source>
        <strain evidence="8">NKZ352</strain>
    </source>
</reference>
<dbReference type="AlphaFoldDB" id="A0A8S1HVK3"/>
<dbReference type="Gene3D" id="1.20.930.10">
    <property type="entry name" value="Conserved domain common to transcription factors TFIIS, elongin A, CRSP70"/>
    <property type="match status" value="1"/>
</dbReference>
<dbReference type="GO" id="GO:0016973">
    <property type="term" value="P:poly(A)+ mRNA export from nucleus"/>
    <property type="evidence" value="ECO:0007669"/>
    <property type="project" value="TreeGrafter"/>
</dbReference>
<dbReference type="FunFam" id="1.20.930.10:FF:000021">
    <property type="entry name" value="IWS1-like protein"/>
    <property type="match status" value="1"/>
</dbReference>
<dbReference type="EMBL" id="CAJGYM010000086">
    <property type="protein sequence ID" value="CAD6197110.1"/>
    <property type="molecule type" value="Genomic_DNA"/>
</dbReference>
<proteinExistence type="inferred from homology"/>
<dbReference type="GO" id="GO:0005634">
    <property type="term" value="C:nucleus"/>
    <property type="evidence" value="ECO:0007669"/>
    <property type="project" value="UniProtKB-SubCell"/>
</dbReference>
<dbReference type="InterPro" id="IPR035441">
    <property type="entry name" value="TFIIS/LEDGF_dom_sf"/>
</dbReference>
<evidence type="ECO:0000256" key="5">
    <source>
        <dbReference type="SAM" id="MobiDB-lite"/>
    </source>
</evidence>
<accession>A0A8S1HVK3</accession>
<organism evidence="8 9">
    <name type="scientific">Caenorhabditis auriculariae</name>
    <dbReference type="NCBI Taxonomy" id="2777116"/>
    <lineage>
        <taxon>Eukaryota</taxon>
        <taxon>Metazoa</taxon>
        <taxon>Ecdysozoa</taxon>
        <taxon>Nematoda</taxon>
        <taxon>Chromadorea</taxon>
        <taxon>Rhabditida</taxon>
        <taxon>Rhabditina</taxon>
        <taxon>Rhabditomorpha</taxon>
        <taxon>Rhabditoidea</taxon>
        <taxon>Rhabditidae</taxon>
        <taxon>Peloderinae</taxon>
        <taxon>Caenorhabditis</taxon>
    </lineage>
</organism>
<evidence type="ECO:0000256" key="4">
    <source>
        <dbReference type="PROSITE-ProRule" id="PRU00649"/>
    </source>
</evidence>
<dbReference type="PROSITE" id="PS51319">
    <property type="entry name" value="TFIIS_N"/>
    <property type="match status" value="1"/>
</dbReference>
<feature type="compositionally biased region" description="Basic and acidic residues" evidence="5">
    <location>
        <begin position="598"/>
        <end position="610"/>
    </location>
</feature>
<evidence type="ECO:0000313" key="9">
    <source>
        <dbReference type="Proteomes" id="UP000835052"/>
    </source>
</evidence>
<comment type="subcellular location">
    <subcellularLocation>
        <location evidence="4">Nucleus</location>
    </subcellularLocation>
</comment>
<comment type="caution">
    <text evidence="8">The sequence shown here is derived from an EMBL/GenBank/DDBJ whole genome shotgun (WGS) entry which is preliminary data.</text>
</comment>
<dbReference type="InterPro" id="IPR017923">
    <property type="entry name" value="TFIIS_N"/>
</dbReference>
<feature type="region of interest" description="Disordered" evidence="5">
    <location>
        <begin position="197"/>
        <end position="219"/>
    </location>
</feature>
<evidence type="ECO:0000313" key="8">
    <source>
        <dbReference type="EMBL" id="CAD6197110.1"/>
    </source>
</evidence>
<feature type="compositionally biased region" description="Acidic residues" evidence="5">
    <location>
        <begin position="398"/>
        <end position="408"/>
    </location>
</feature>